<keyword evidence="2" id="KW-1185">Reference proteome</keyword>
<protein>
    <submittedName>
        <fullName evidence="1">Uncharacterized protein</fullName>
    </submittedName>
</protein>
<accession>D2R9A3</accession>
<name>D2R9A3_PIRSD</name>
<organism evidence="1 2">
    <name type="scientific">Pirellula staleyi (strain ATCC 27377 / DSM 6068 / ICPB 4128)</name>
    <name type="common">Pirella staleyi</name>
    <dbReference type="NCBI Taxonomy" id="530564"/>
    <lineage>
        <taxon>Bacteria</taxon>
        <taxon>Pseudomonadati</taxon>
        <taxon>Planctomycetota</taxon>
        <taxon>Planctomycetia</taxon>
        <taxon>Pirellulales</taxon>
        <taxon>Pirellulaceae</taxon>
        <taxon>Pirellula</taxon>
    </lineage>
</organism>
<dbReference type="HOGENOM" id="CLU_1904782_0_0_0"/>
<evidence type="ECO:0000313" key="1">
    <source>
        <dbReference type="EMBL" id="ADB17653.1"/>
    </source>
</evidence>
<dbReference type="EMBL" id="CP001848">
    <property type="protein sequence ID" value="ADB17653.1"/>
    <property type="molecule type" value="Genomic_DNA"/>
</dbReference>
<gene>
    <name evidence="1" type="ordered locus">Psta_2988</name>
</gene>
<dbReference type="OrthoDB" id="6064723at2"/>
<proteinExistence type="predicted"/>
<dbReference type="eggNOG" id="ENOG502ZH6J">
    <property type="taxonomic scope" value="Bacteria"/>
</dbReference>
<dbReference type="Proteomes" id="UP000001887">
    <property type="component" value="Chromosome"/>
</dbReference>
<dbReference type="KEGG" id="psl:Psta_2988"/>
<reference evidence="1 2" key="1">
    <citation type="journal article" date="2009" name="Stand. Genomic Sci.">
        <title>Complete genome sequence of Pirellula staleyi type strain (ATCC 27377).</title>
        <authorList>
            <person name="Clum A."/>
            <person name="Tindall B.J."/>
            <person name="Sikorski J."/>
            <person name="Ivanova N."/>
            <person name="Mavrommatis K."/>
            <person name="Lucas S."/>
            <person name="Glavina del Rio T."/>
            <person name="Nolan M."/>
            <person name="Chen F."/>
            <person name="Tice H."/>
            <person name="Pitluck S."/>
            <person name="Cheng J.F."/>
            <person name="Chertkov O."/>
            <person name="Brettin T."/>
            <person name="Han C."/>
            <person name="Detter J.C."/>
            <person name="Kuske C."/>
            <person name="Bruce D."/>
            <person name="Goodwin L."/>
            <person name="Ovchinikova G."/>
            <person name="Pati A."/>
            <person name="Mikhailova N."/>
            <person name="Chen A."/>
            <person name="Palaniappan K."/>
            <person name="Land M."/>
            <person name="Hauser L."/>
            <person name="Chang Y.J."/>
            <person name="Jeffries C.D."/>
            <person name="Chain P."/>
            <person name="Rohde M."/>
            <person name="Goker M."/>
            <person name="Bristow J."/>
            <person name="Eisen J.A."/>
            <person name="Markowitz V."/>
            <person name="Hugenholtz P."/>
            <person name="Kyrpides N.C."/>
            <person name="Klenk H.P."/>
            <person name="Lapidus A."/>
        </authorList>
    </citation>
    <scope>NUCLEOTIDE SEQUENCE [LARGE SCALE GENOMIC DNA]</scope>
    <source>
        <strain evidence="2">ATCC 27377 / DSM 6068 / ICPB 4128</strain>
    </source>
</reference>
<sequence precursor="true">MKTVLVVFFLSVQSSYSGDTETTATEEAFDTVQFYSANGTNWRIRTYARDQDVHIWSLGSDVADLVALARAHTEKHYGEVLTEGYIIETEEGLEGVRHELEQRGLPPNLELPPSGAVFWAPPGTTYRSRSVPR</sequence>
<evidence type="ECO:0000313" key="2">
    <source>
        <dbReference type="Proteomes" id="UP000001887"/>
    </source>
</evidence>
<dbReference type="AlphaFoldDB" id="D2R9A3"/>